<feature type="signal peptide" evidence="1">
    <location>
        <begin position="1"/>
        <end position="22"/>
    </location>
</feature>
<evidence type="ECO:0000256" key="1">
    <source>
        <dbReference type="SAM" id="SignalP"/>
    </source>
</evidence>
<dbReference type="PANTHER" id="PTHR46825">
    <property type="entry name" value="D-ALANYL-D-ALANINE-CARBOXYPEPTIDASE/ENDOPEPTIDASE AMPH"/>
    <property type="match status" value="1"/>
</dbReference>
<keyword evidence="1" id="KW-0732">Signal</keyword>
<feature type="chain" id="PRO_5038409426" evidence="1">
    <location>
        <begin position="23"/>
        <end position="362"/>
    </location>
</feature>
<dbReference type="RefSeq" id="WP_185005828.1">
    <property type="nucleotide sequence ID" value="NZ_BAAAUI010000020.1"/>
</dbReference>
<evidence type="ECO:0000313" key="3">
    <source>
        <dbReference type="EMBL" id="MBB4680167.1"/>
    </source>
</evidence>
<comment type="caution">
    <text evidence="3">The sequence shown here is derived from an EMBL/GenBank/DDBJ whole genome shotgun (WGS) entry which is preliminary data.</text>
</comment>
<dbReference type="Gene3D" id="3.40.710.10">
    <property type="entry name" value="DD-peptidase/beta-lactamase superfamily"/>
    <property type="match status" value="1"/>
</dbReference>
<protein>
    <submittedName>
        <fullName evidence="3">D-alanyl-D-alanine carboxypeptidase</fullName>
        <ecNumber evidence="3">3.4.16.4</ecNumber>
    </submittedName>
</protein>
<keyword evidence="3" id="KW-0378">Hydrolase</keyword>
<dbReference type="GO" id="GO:0009002">
    <property type="term" value="F:serine-type D-Ala-D-Ala carboxypeptidase activity"/>
    <property type="evidence" value="ECO:0007669"/>
    <property type="project" value="UniProtKB-EC"/>
</dbReference>
<organism evidence="3 4">
    <name type="scientific">Crossiella cryophila</name>
    <dbReference type="NCBI Taxonomy" id="43355"/>
    <lineage>
        <taxon>Bacteria</taxon>
        <taxon>Bacillati</taxon>
        <taxon>Actinomycetota</taxon>
        <taxon>Actinomycetes</taxon>
        <taxon>Pseudonocardiales</taxon>
        <taxon>Pseudonocardiaceae</taxon>
        <taxon>Crossiella</taxon>
    </lineage>
</organism>
<keyword evidence="3" id="KW-0645">Protease</keyword>
<dbReference type="SUPFAM" id="SSF56601">
    <property type="entry name" value="beta-lactamase/transpeptidase-like"/>
    <property type="match status" value="1"/>
</dbReference>
<sequence length="362" mass="39162">MMFVRVVAAVCALLLLITPSQAAAAPDPLREAVQRDTTALVATGVIGAQYRVTRGGESFPVGAGTTRRGGNQPVPLDGRFRIGSITKTFVATTTLQLAGEGRLDLDDPVSRHLPGLLPYPEVITVRNLLQHTSGLWDHITLIGESPQLFMDRRFDHRAPLDAVRAATQRPLEHPPGAKFAYSNTGYEVLALLIEKTTGRPWTEEIRRRILQPLRLSNTRMPSDHPFLDGPHAHGYLRVDGRIHDVTTHNPTVWGAGGGMTSTTADLDRFFTALLGGRLLAPAQQTELTRTTPVSEGWGLGLRSLDFPCGIKVWGHTGGLFGYLSLAFSTADGSRRVIGSVTTVDTEADGEAYLKVVLTAMCG</sequence>
<dbReference type="Proteomes" id="UP000533598">
    <property type="component" value="Unassembled WGS sequence"/>
</dbReference>
<keyword evidence="3" id="KW-0121">Carboxypeptidase</keyword>
<evidence type="ECO:0000259" key="2">
    <source>
        <dbReference type="Pfam" id="PF00144"/>
    </source>
</evidence>
<dbReference type="InterPro" id="IPR001466">
    <property type="entry name" value="Beta-lactam-related"/>
</dbReference>
<keyword evidence="4" id="KW-1185">Reference proteome</keyword>
<feature type="domain" description="Beta-lactamase-related" evidence="2">
    <location>
        <begin position="38"/>
        <end position="322"/>
    </location>
</feature>
<proteinExistence type="predicted"/>
<dbReference type="EMBL" id="JACHMH010000001">
    <property type="protein sequence ID" value="MBB4680167.1"/>
    <property type="molecule type" value="Genomic_DNA"/>
</dbReference>
<dbReference type="InterPro" id="IPR050491">
    <property type="entry name" value="AmpC-like"/>
</dbReference>
<dbReference type="Pfam" id="PF00144">
    <property type="entry name" value="Beta-lactamase"/>
    <property type="match status" value="1"/>
</dbReference>
<gene>
    <name evidence="3" type="ORF">HNR67_006285</name>
</gene>
<reference evidence="3 4" key="1">
    <citation type="submission" date="2020-08" db="EMBL/GenBank/DDBJ databases">
        <title>Sequencing the genomes of 1000 actinobacteria strains.</title>
        <authorList>
            <person name="Klenk H.-P."/>
        </authorList>
    </citation>
    <scope>NUCLEOTIDE SEQUENCE [LARGE SCALE GENOMIC DNA]</scope>
    <source>
        <strain evidence="3 4">DSM 44230</strain>
    </source>
</reference>
<dbReference type="PANTHER" id="PTHR46825:SF7">
    <property type="entry name" value="D-ALANYL-D-ALANINE CARBOXYPEPTIDASE"/>
    <property type="match status" value="1"/>
</dbReference>
<dbReference type="EC" id="3.4.16.4" evidence="3"/>
<name>A0A7W7FWE1_9PSEU</name>
<evidence type="ECO:0000313" key="4">
    <source>
        <dbReference type="Proteomes" id="UP000533598"/>
    </source>
</evidence>
<dbReference type="AlphaFoldDB" id="A0A7W7FWE1"/>
<dbReference type="InterPro" id="IPR012338">
    <property type="entry name" value="Beta-lactam/transpept-like"/>
</dbReference>
<accession>A0A7W7FWE1</accession>